<reference evidence="1" key="1">
    <citation type="submission" date="2020-03" db="EMBL/GenBank/DDBJ databases">
        <title>The deep terrestrial virosphere.</title>
        <authorList>
            <person name="Holmfeldt K."/>
            <person name="Nilsson E."/>
            <person name="Simone D."/>
            <person name="Lopez-Fernandez M."/>
            <person name="Wu X."/>
            <person name="de Brujin I."/>
            <person name="Lundin D."/>
            <person name="Andersson A."/>
            <person name="Bertilsson S."/>
            <person name="Dopson M."/>
        </authorList>
    </citation>
    <scope>NUCLEOTIDE SEQUENCE</scope>
    <source>
        <strain evidence="1">MM415B05916</strain>
    </source>
</reference>
<protein>
    <submittedName>
        <fullName evidence="1">Uncharacterized protein</fullName>
    </submittedName>
</protein>
<accession>A0A6M3LYZ4</accession>
<gene>
    <name evidence="1" type="ORF">MM415B05916_0008</name>
</gene>
<sequence length="64" mass="7066">MQWRTDKNRLVKHEGCSGCGKKGCQHNGNVADKEVAERSKRDKFGCNDSAIKVDLFSGSKAILI</sequence>
<dbReference type="AlphaFoldDB" id="A0A6M3LYZ4"/>
<evidence type="ECO:0000313" key="1">
    <source>
        <dbReference type="EMBL" id="QJA97838.1"/>
    </source>
</evidence>
<name>A0A6M3LYZ4_9ZZZZ</name>
<organism evidence="1">
    <name type="scientific">viral metagenome</name>
    <dbReference type="NCBI Taxonomy" id="1070528"/>
    <lineage>
        <taxon>unclassified sequences</taxon>
        <taxon>metagenomes</taxon>
        <taxon>organismal metagenomes</taxon>
    </lineage>
</organism>
<dbReference type="EMBL" id="MT143529">
    <property type="protein sequence ID" value="QJA97838.1"/>
    <property type="molecule type" value="Genomic_DNA"/>
</dbReference>
<proteinExistence type="predicted"/>